<evidence type="ECO:0000256" key="2">
    <source>
        <dbReference type="ARBA" id="ARBA00001936"/>
    </source>
</evidence>
<comment type="cofactor">
    <cofactor evidence="2">
        <name>Mn(2+)</name>
        <dbReference type="ChEBI" id="CHEBI:29035"/>
    </cofactor>
</comment>
<evidence type="ECO:0000259" key="12">
    <source>
        <dbReference type="Pfam" id="PF00557"/>
    </source>
</evidence>
<dbReference type="CDD" id="cd01088">
    <property type="entry name" value="MetAP2"/>
    <property type="match status" value="1"/>
</dbReference>
<dbReference type="InterPro" id="IPR050247">
    <property type="entry name" value="Met_Aminopeptidase_Type2"/>
</dbReference>
<feature type="binding site" evidence="9">
    <location>
        <position position="453"/>
    </location>
    <ligand>
        <name>a divalent metal cation</name>
        <dbReference type="ChEBI" id="CHEBI:60240"/>
        <label>1</label>
    </ligand>
</feature>
<feature type="domain" description="Peptidase M24" evidence="12">
    <location>
        <begin position="163"/>
        <end position="367"/>
    </location>
</feature>
<dbReference type="GO" id="GO:0070006">
    <property type="term" value="F:metalloaminopeptidase activity"/>
    <property type="evidence" value="ECO:0007669"/>
    <property type="project" value="UniProtKB-UniRule"/>
</dbReference>
<organism evidence="13 14">
    <name type="scientific">Catenaria anguillulae PL171</name>
    <dbReference type="NCBI Taxonomy" id="765915"/>
    <lineage>
        <taxon>Eukaryota</taxon>
        <taxon>Fungi</taxon>
        <taxon>Fungi incertae sedis</taxon>
        <taxon>Blastocladiomycota</taxon>
        <taxon>Blastocladiomycetes</taxon>
        <taxon>Blastocladiales</taxon>
        <taxon>Catenariaceae</taxon>
        <taxon>Catenaria</taxon>
    </lineage>
</organism>
<dbReference type="EMBL" id="MCFL01000089">
    <property type="protein sequence ID" value="ORZ30324.1"/>
    <property type="molecule type" value="Genomic_DNA"/>
</dbReference>
<evidence type="ECO:0000256" key="6">
    <source>
        <dbReference type="ARBA" id="ARBA00022670"/>
    </source>
</evidence>
<dbReference type="Proteomes" id="UP000193411">
    <property type="component" value="Unassembled WGS sequence"/>
</dbReference>
<evidence type="ECO:0000256" key="10">
    <source>
        <dbReference type="RuleBase" id="RU003653"/>
    </source>
</evidence>
<dbReference type="SUPFAM" id="SSF55920">
    <property type="entry name" value="Creatinase/aminopeptidase"/>
    <property type="match status" value="1"/>
</dbReference>
<dbReference type="PRINTS" id="PR00599">
    <property type="entry name" value="MAPEPTIDASE"/>
</dbReference>
<keyword evidence="8 9" id="KW-0378">Hydrolase</keyword>
<evidence type="ECO:0000256" key="3">
    <source>
        <dbReference type="ARBA" id="ARBA00001954"/>
    </source>
</evidence>
<feature type="region of interest" description="Disordered" evidence="11">
    <location>
        <begin position="1"/>
        <end position="115"/>
    </location>
</feature>
<comment type="cofactor">
    <cofactor evidence="9">
        <name>Co(2+)</name>
        <dbReference type="ChEBI" id="CHEBI:48828"/>
    </cofactor>
    <cofactor evidence="9">
        <name>Zn(2+)</name>
        <dbReference type="ChEBI" id="CHEBI:29105"/>
    </cofactor>
    <cofactor evidence="9">
        <name>Mn(2+)</name>
        <dbReference type="ChEBI" id="CHEBI:29035"/>
    </cofactor>
    <cofactor evidence="9">
        <name>Fe(2+)</name>
        <dbReference type="ChEBI" id="CHEBI:29033"/>
    </cofactor>
    <text evidence="9">Binds 2 divalent metal cations per subunit. Has a high-affinity and a low affinity metal-binding site. The true nature of the physiological cofactor is under debate. The enzyme is active with cobalt, zinc, manganese or divalent iron ions. Most likely, methionine aminopeptidases function as mononuclear Fe(2+)-metalloproteases under physiological conditions, and the catalytically relevant metal-binding site has been assigned to the histidine-containing high-affinity site.</text>
</comment>
<comment type="subcellular location">
    <subcellularLocation>
        <location evidence="9">Cytoplasm</location>
    </subcellularLocation>
</comment>
<dbReference type="STRING" id="765915.A0A1Y2H8J7"/>
<dbReference type="InterPro" id="IPR036388">
    <property type="entry name" value="WH-like_DNA-bd_sf"/>
</dbReference>
<evidence type="ECO:0000256" key="11">
    <source>
        <dbReference type="SAM" id="MobiDB-lite"/>
    </source>
</evidence>
<evidence type="ECO:0000256" key="9">
    <source>
        <dbReference type="HAMAP-Rule" id="MF_03175"/>
    </source>
</evidence>
<dbReference type="OrthoDB" id="7848262at2759"/>
<feature type="binding site" evidence="9">
    <location>
        <position position="225"/>
    </location>
    <ligand>
        <name>substrate</name>
    </ligand>
</feature>
<evidence type="ECO:0000256" key="4">
    <source>
        <dbReference type="ARBA" id="ARBA00022438"/>
    </source>
</evidence>
<keyword evidence="5 9" id="KW-0963">Cytoplasm</keyword>
<dbReference type="InterPro" id="IPR000994">
    <property type="entry name" value="Pept_M24"/>
</dbReference>
<comment type="cofactor">
    <cofactor evidence="3">
        <name>Fe(2+)</name>
        <dbReference type="ChEBI" id="CHEBI:29033"/>
    </cofactor>
</comment>
<dbReference type="GO" id="GO:0005737">
    <property type="term" value="C:cytoplasm"/>
    <property type="evidence" value="ECO:0007669"/>
    <property type="project" value="UniProtKB-SubCell"/>
</dbReference>
<dbReference type="EC" id="3.4.11.18" evidence="9"/>
<dbReference type="PANTHER" id="PTHR45777:SF2">
    <property type="entry name" value="METHIONINE AMINOPEPTIDASE 2"/>
    <property type="match status" value="1"/>
</dbReference>
<comment type="similarity">
    <text evidence="9">Belongs to the peptidase M24A family. Methionine aminopeptidase eukaryotic type 2 subfamily.</text>
</comment>
<dbReference type="Gene3D" id="1.10.10.10">
    <property type="entry name" value="Winged helix-like DNA-binding domain superfamily/Winged helix DNA-binding domain"/>
    <property type="match status" value="1"/>
</dbReference>
<reference evidence="13 14" key="1">
    <citation type="submission" date="2016-07" db="EMBL/GenBank/DDBJ databases">
        <title>Pervasive Adenine N6-methylation of Active Genes in Fungi.</title>
        <authorList>
            <consortium name="DOE Joint Genome Institute"/>
            <person name="Mondo S.J."/>
            <person name="Dannebaum R.O."/>
            <person name="Kuo R.C."/>
            <person name="Labutti K."/>
            <person name="Haridas S."/>
            <person name="Kuo A."/>
            <person name="Salamov A."/>
            <person name="Ahrendt S.R."/>
            <person name="Lipzen A."/>
            <person name="Sullivan W."/>
            <person name="Andreopoulos W.B."/>
            <person name="Clum A."/>
            <person name="Lindquist E."/>
            <person name="Daum C."/>
            <person name="Ramamoorthy G.K."/>
            <person name="Gryganskyi A."/>
            <person name="Culley D."/>
            <person name="Magnuson J.K."/>
            <person name="James T.Y."/>
            <person name="O'Malley M.A."/>
            <person name="Stajich J.E."/>
            <person name="Spatafora J.W."/>
            <person name="Visel A."/>
            <person name="Grigoriev I.V."/>
        </authorList>
    </citation>
    <scope>NUCLEOTIDE SEQUENCE [LARGE SCALE GENOMIC DNA]</scope>
    <source>
        <strain evidence="13 14">PL171</strain>
    </source>
</reference>
<dbReference type="Gene3D" id="3.90.230.10">
    <property type="entry name" value="Creatinase/methionine aminopeptidase superfamily"/>
    <property type="match status" value="1"/>
</dbReference>
<feature type="binding site" evidence="9">
    <location>
        <position position="256"/>
    </location>
    <ligand>
        <name>a divalent metal cation</name>
        <dbReference type="ChEBI" id="CHEBI:60240"/>
        <label>1</label>
    </ligand>
</feature>
<comment type="catalytic activity">
    <reaction evidence="1 9 10">
        <text>Release of N-terminal amino acids, preferentially methionine, from peptides and arylamides.</text>
        <dbReference type="EC" id="3.4.11.18"/>
    </reaction>
</comment>
<keyword evidence="14" id="KW-1185">Reference proteome</keyword>
<dbReference type="GO" id="GO:0006508">
    <property type="term" value="P:proteolysis"/>
    <property type="evidence" value="ECO:0007669"/>
    <property type="project" value="UniProtKB-KW"/>
</dbReference>
<gene>
    <name evidence="13" type="ORF">BCR44DRAFT_122413</name>
</gene>
<sequence>MPPKKRTTSAKPPAAILAAAKAAQAASRGPADAAAAESVEETVNENGNPSDVEDDDDDETSGPAGADGAAAKKKKKNKKKKKAAAAAAAPEPEVDWSTIPHAGLGAAGQTSPPTLPVRELFKGSYPVNEECEYVHELQQFRTTSAEVRDRERSESFQRELTNARHAAEVHREVRAYARANIKPGMSMTSICEMIENGTRNLVEARGLDAGIAFPTGVSLNECAAHWTPNAGDTTVLKYEDVCKVDFGVHVGGRIVDSAFTVHFDPVYDPLVEAVKDATNTGIREAGIDVRLSDIGAAIQEVMESYDVEIGGKTYQVKPIRNLSGHSIDSYRIHAGKSVPIVKGGDQTKMEEGEFFAIETFGSTGKGWVYEGDEVSHYMKRWEARGTNARLPRARQLLNTIQQNFGTLAFCRRYLDRIGETKYLLALKNLVECGEVDPYPPLIDNAGCFTAQWEHTLVLRPSCKEVLSRGDDY</sequence>
<dbReference type="HAMAP" id="MF_03175">
    <property type="entry name" value="MetAP_2_euk"/>
    <property type="match status" value="1"/>
</dbReference>
<protein>
    <recommendedName>
        <fullName evidence="9">Methionine aminopeptidase 2</fullName>
        <shortName evidence="9">MAP 2</shortName>
        <shortName evidence="9">MetAP 2</shortName>
        <ecNumber evidence="9">3.4.11.18</ecNumber>
    </recommendedName>
    <alternativeName>
        <fullName evidence="9">Peptidase M</fullName>
    </alternativeName>
</protein>
<comment type="caution">
    <text evidence="13">The sequence shown here is derived from an EMBL/GenBank/DDBJ whole genome shotgun (WGS) entry which is preliminary data.</text>
</comment>
<keyword evidence="7 9" id="KW-0479">Metal-binding</keyword>
<dbReference type="InterPro" id="IPR001714">
    <property type="entry name" value="Pept_M24_MAP"/>
</dbReference>
<evidence type="ECO:0000256" key="7">
    <source>
        <dbReference type="ARBA" id="ARBA00022723"/>
    </source>
</evidence>
<proteinExistence type="inferred from homology"/>
<feature type="binding site" evidence="9">
    <location>
        <position position="256"/>
    </location>
    <ligand>
        <name>a divalent metal cation</name>
        <dbReference type="ChEBI" id="CHEBI:60240"/>
        <label>2</label>
        <note>catalytic</note>
    </ligand>
</feature>
<dbReference type="InterPro" id="IPR036390">
    <property type="entry name" value="WH_DNA-bd_sf"/>
</dbReference>
<accession>A0A1Y2H8J7</accession>
<evidence type="ECO:0000256" key="8">
    <source>
        <dbReference type="ARBA" id="ARBA00022801"/>
    </source>
</evidence>
<feature type="compositionally biased region" description="Low complexity" evidence="11">
    <location>
        <begin position="10"/>
        <end position="36"/>
    </location>
</feature>
<dbReference type="GO" id="GO:0046872">
    <property type="term" value="F:metal ion binding"/>
    <property type="evidence" value="ECO:0007669"/>
    <property type="project" value="UniProtKB-UniRule"/>
</dbReference>
<evidence type="ECO:0000313" key="14">
    <source>
        <dbReference type="Proteomes" id="UP000193411"/>
    </source>
</evidence>
<keyword evidence="4 9" id="KW-0031">Aminopeptidase</keyword>
<evidence type="ECO:0000313" key="13">
    <source>
        <dbReference type="EMBL" id="ORZ30324.1"/>
    </source>
</evidence>
<feature type="compositionally biased region" description="Basic residues" evidence="11">
    <location>
        <begin position="71"/>
        <end position="83"/>
    </location>
</feature>
<feature type="binding site" evidence="9">
    <location>
        <position position="325"/>
    </location>
    <ligand>
        <name>a divalent metal cation</name>
        <dbReference type="ChEBI" id="CHEBI:60240"/>
        <label>2</label>
        <note>catalytic</note>
    </ligand>
</feature>
<dbReference type="GO" id="GO:0004239">
    <property type="term" value="F:initiator methionyl aminopeptidase activity"/>
    <property type="evidence" value="ECO:0007669"/>
    <property type="project" value="UniProtKB-UniRule"/>
</dbReference>
<feature type="binding site" evidence="9">
    <location>
        <position position="333"/>
    </location>
    <ligand>
        <name>substrate</name>
    </ligand>
</feature>
<dbReference type="PANTHER" id="PTHR45777">
    <property type="entry name" value="METHIONINE AMINOPEPTIDASE 2"/>
    <property type="match status" value="1"/>
</dbReference>
<dbReference type="SUPFAM" id="SSF46785">
    <property type="entry name" value="Winged helix' DNA-binding domain"/>
    <property type="match status" value="1"/>
</dbReference>
<dbReference type="AlphaFoldDB" id="A0A1Y2H8J7"/>
<evidence type="ECO:0000256" key="5">
    <source>
        <dbReference type="ARBA" id="ARBA00022490"/>
    </source>
</evidence>
<dbReference type="Pfam" id="PF00557">
    <property type="entry name" value="Peptidase_M24"/>
    <property type="match status" value="1"/>
</dbReference>
<name>A0A1Y2H8J7_9FUNG</name>
<feature type="binding site" evidence="9">
    <location>
        <position position="245"/>
    </location>
    <ligand>
        <name>a divalent metal cation</name>
        <dbReference type="ChEBI" id="CHEBI:60240"/>
        <label>1</label>
    </ligand>
</feature>
<dbReference type="NCBIfam" id="TIGR00501">
    <property type="entry name" value="met_pdase_II"/>
    <property type="match status" value="1"/>
</dbReference>
<comment type="function">
    <text evidence="9 10">Cotranslationally removes the N-terminal methionine from nascent proteins. The N-terminal methionine is often cleaved when the second residue in the primary sequence is small and uncharged (Met-Ala-, Cys, Gly, Pro, Ser, Thr, or Val).</text>
</comment>
<keyword evidence="6 9" id="KW-0645">Protease</keyword>
<dbReference type="InterPro" id="IPR002468">
    <property type="entry name" value="Pept_M24A_MAP2"/>
</dbReference>
<feature type="compositionally biased region" description="Acidic residues" evidence="11">
    <location>
        <begin position="51"/>
        <end position="60"/>
    </location>
</feature>
<feature type="binding site" evidence="9">
    <location>
        <position position="358"/>
    </location>
    <ligand>
        <name>a divalent metal cation</name>
        <dbReference type="ChEBI" id="CHEBI:60240"/>
        <label>2</label>
        <note>catalytic</note>
    </ligand>
</feature>
<feature type="binding site" evidence="9">
    <location>
        <position position="453"/>
    </location>
    <ligand>
        <name>a divalent metal cation</name>
        <dbReference type="ChEBI" id="CHEBI:60240"/>
        <label>2</label>
        <note>catalytic</note>
    </ligand>
</feature>
<evidence type="ECO:0000256" key="1">
    <source>
        <dbReference type="ARBA" id="ARBA00000294"/>
    </source>
</evidence>
<dbReference type="InterPro" id="IPR036005">
    <property type="entry name" value="Creatinase/aminopeptidase-like"/>
</dbReference>